<dbReference type="InterPro" id="IPR050408">
    <property type="entry name" value="HGPRT"/>
</dbReference>
<dbReference type="GO" id="GO:0000166">
    <property type="term" value="F:nucleotide binding"/>
    <property type="evidence" value="ECO:0007669"/>
    <property type="project" value="UniProtKB-KW"/>
</dbReference>
<keyword evidence="13 16" id="KW-0460">Magnesium</keyword>
<dbReference type="GO" id="GO:0000287">
    <property type="term" value="F:magnesium ion binding"/>
    <property type="evidence" value="ECO:0007669"/>
    <property type="project" value="TreeGrafter"/>
</dbReference>
<sequence>MHQDAERVLLTEEQVLARVRRLGEEISRDYAGKELLVVGILKGAVIFMADLVRCLTIPARLDFMALSSYGVSSRSSGVVRILKDLEQDITGLDVLVVEDIVDTGLTLNYLRENLCTRDPASLKVCTLLDKPERRKVAVAVDYNGFTIPDEFVVGYGLDYNGRYRNLRDILVLKREVYTRPAAGDGGCAGGEQGV</sequence>
<comment type="similarity">
    <text evidence="6 16">Belongs to the purine/pyrimidine phosphoribosyltransferase family.</text>
</comment>
<dbReference type="GO" id="GO:0006178">
    <property type="term" value="P:guanine salvage"/>
    <property type="evidence" value="ECO:0007669"/>
    <property type="project" value="TreeGrafter"/>
</dbReference>
<dbReference type="GO" id="GO:0006166">
    <property type="term" value="P:purine ribonucleoside salvage"/>
    <property type="evidence" value="ECO:0007669"/>
    <property type="project" value="UniProtKB-KW"/>
</dbReference>
<dbReference type="STRING" id="1838280.A6M21_13690"/>
<evidence type="ECO:0000313" key="18">
    <source>
        <dbReference type="EMBL" id="OAT80356.1"/>
    </source>
</evidence>
<keyword evidence="9 16" id="KW-0808">Transferase</keyword>
<evidence type="ECO:0000256" key="13">
    <source>
        <dbReference type="ARBA" id="ARBA00022842"/>
    </source>
</evidence>
<dbReference type="GO" id="GO:0005829">
    <property type="term" value="C:cytosol"/>
    <property type="evidence" value="ECO:0007669"/>
    <property type="project" value="TreeGrafter"/>
</dbReference>
<dbReference type="PANTHER" id="PTHR43340:SF1">
    <property type="entry name" value="HYPOXANTHINE PHOSPHORIBOSYLTRANSFERASE"/>
    <property type="match status" value="1"/>
</dbReference>
<keyword evidence="12 16" id="KW-0547">Nucleotide-binding</keyword>
<evidence type="ECO:0000256" key="1">
    <source>
        <dbReference type="ARBA" id="ARBA00001946"/>
    </source>
</evidence>
<keyword evidence="19" id="KW-1185">Reference proteome</keyword>
<evidence type="ECO:0000256" key="14">
    <source>
        <dbReference type="ARBA" id="ARBA00048811"/>
    </source>
</evidence>
<evidence type="ECO:0000256" key="9">
    <source>
        <dbReference type="ARBA" id="ARBA00022679"/>
    </source>
</evidence>
<evidence type="ECO:0000256" key="5">
    <source>
        <dbReference type="ARBA" id="ARBA00004676"/>
    </source>
</evidence>
<dbReference type="GO" id="GO:0004422">
    <property type="term" value="F:hypoxanthine phosphoribosyltransferase activity"/>
    <property type="evidence" value="ECO:0007669"/>
    <property type="project" value="InterPro"/>
</dbReference>
<proteinExistence type="inferred from homology"/>
<evidence type="ECO:0000256" key="4">
    <source>
        <dbReference type="ARBA" id="ARBA00004669"/>
    </source>
</evidence>
<organism evidence="18 19">
    <name type="scientific">Desulfotomaculum copahuensis</name>
    <dbReference type="NCBI Taxonomy" id="1838280"/>
    <lineage>
        <taxon>Bacteria</taxon>
        <taxon>Bacillati</taxon>
        <taxon>Bacillota</taxon>
        <taxon>Clostridia</taxon>
        <taxon>Eubacteriales</taxon>
        <taxon>Desulfotomaculaceae</taxon>
        <taxon>Desulfotomaculum</taxon>
    </lineage>
</organism>
<feature type="domain" description="Phosphoribosyltransferase" evidence="17">
    <location>
        <begin position="12"/>
        <end position="159"/>
    </location>
</feature>
<dbReference type="InterPro" id="IPR029057">
    <property type="entry name" value="PRTase-like"/>
</dbReference>
<evidence type="ECO:0000256" key="7">
    <source>
        <dbReference type="ARBA" id="ARBA00022490"/>
    </source>
</evidence>
<comment type="pathway">
    <text evidence="5">Purine metabolism; GMP biosynthesis via salvage pathway; GMP from guanine: step 1/1.</text>
</comment>
<keyword evidence="11 16" id="KW-0660">Purine salvage</keyword>
<evidence type="ECO:0000256" key="2">
    <source>
        <dbReference type="ARBA" id="ARBA00002049"/>
    </source>
</evidence>
<dbReference type="RefSeq" id="WP_066669941.1">
    <property type="nucleotide sequence ID" value="NZ_LYVF01000179.1"/>
</dbReference>
<dbReference type="Pfam" id="PF00156">
    <property type="entry name" value="Pribosyltran"/>
    <property type="match status" value="1"/>
</dbReference>
<evidence type="ECO:0000256" key="12">
    <source>
        <dbReference type="ARBA" id="ARBA00022741"/>
    </source>
</evidence>
<dbReference type="FunFam" id="3.40.50.2020:FF:000006">
    <property type="entry name" value="Hypoxanthine phosphoribosyltransferase"/>
    <property type="match status" value="1"/>
</dbReference>
<keyword evidence="8 16" id="KW-0328">Glycosyltransferase</keyword>
<comment type="caution">
    <text evidence="18">The sequence shown here is derived from an EMBL/GenBank/DDBJ whole genome shotgun (WGS) entry which is preliminary data.</text>
</comment>
<dbReference type="NCBIfam" id="TIGR01203">
    <property type="entry name" value="HGPRTase"/>
    <property type="match status" value="1"/>
</dbReference>
<evidence type="ECO:0000256" key="15">
    <source>
        <dbReference type="ARBA" id="ARBA00049402"/>
    </source>
</evidence>
<dbReference type="PANTHER" id="PTHR43340">
    <property type="entry name" value="HYPOXANTHINE-GUANINE PHOSPHORIBOSYLTRANSFERASE"/>
    <property type="match status" value="1"/>
</dbReference>
<evidence type="ECO:0000256" key="3">
    <source>
        <dbReference type="ARBA" id="ARBA00004496"/>
    </source>
</evidence>
<evidence type="ECO:0000256" key="8">
    <source>
        <dbReference type="ARBA" id="ARBA00022676"/>
    </source>
</evidence>
<comment type="cofactor">
    <cofactor evidence="1 16">
        <name>Mg(2+)</name>
        <dbReference type="ChEBI" id="CHEBI:18420"/>
    </cofactor>
</comment>
<dbReference type="Gene3D" id="3.40.50.2020">
    <property type="match status" value="1"/>
</dbReference>
<comment type="subcellular location">
    <subcellularLocation>
        <location evidence="3 16">Cytoplasm</location>
    </subcellularLocation>
</comment>
<name>A0A1B7LCD6_9FIRM</name>
<dbReference type="UniPathway" id="UPA00591">
    <property type="reaction ID" value="UER00648"/>
</dbReference>
<dbReference type="EC" id="2.4.2.8" evidence="16"/>
<dbReference type="InterPro" id="IPR005904">
    <property type="entry name" value="Hxn_phspho_trans"/>
</dbReference>
<reference evidence="18 19" key="1">
    <citation type="submission" date="2016-04" db="EMBL/GenBank/DDBJ databases">
        <authorList>
            <person name="Evans L.H."/>
            <person name="Alamgir A."/>
            <person name="Owens N."/>
            <person name="Weber N.D."/>
            <person name="Virtaneva K."/>
            <person name="Barbian K."/>
            <person name="Babar A."/>
            <person name="Rosenke K."/>
        </authorList>
    </citation>
    <scope>NUCLEOTIDE SEQUENCE [LARGE SCALE GENOMIC DNA]</scope>
    <source>
        <strain evidence="18 19">LMa1</strain>
    </source>
</reference>
<dbReference type="InterPro" id="IPR000836">
    <property type="entry name" value="PRTase_dom"/>
</dbReference>
<accession>A0A1B7LCD6</accession>
<keyword evidence="7 16" id="KW-0963">Cytoplasm</keyword>
<protein>
    <recommendedName>
        <fullName evidence="16">Hypoxanthine phosphoribosyltransferase</fullName>
        <ecNumber evidence="16">2.4.2.8</ecNumber>
    </recommendedName>
</protein>
<dbReference type="SUPFAM" id="SSF53271">
    <property type="entry name" value="PRTase-like"/>
    <property type="match status" value="1"/>
</dbReference>
<dbReference type="GO" id="GO:0032264">
    <property type="term" value="P:IMP salvage"/>
    <property type="evidence" value="ECO:0007669"/>
    <property type="project" value="UniProtKB-UniPathway"/>
</dbReference>
<dbReference type="EMBL" id="LYVF01000179">
    <property type="protein sequence ID" value="OAT80356.1"/>
    <property type="molecule type" value="Genomic_DNA"/>
</dbReference>
<comment type="catalytic activity">
    <reaction evidence="15">
        <text>IMP + diphosphate = hypoxanthine + 5-phospho-alpha-D-ribose 1-diphosphate</text>
        <dbReference type="Rhea" id="RHEA:17973"/>
        <dbReference type="ChEBI" id="CHEBI:17368"/>
        <dbReference type="ChEBI" id="CHEBI:33019"/>
        <dbReference type="ChEBI" id="CHEBI:58017"/>
        <dbReference type="ChEBI" id="CHEBI:58053"/>
        <dbReference type="EC" id="2.4.2.8"/>
    </reaction>
    <physiologicalReaction direction="right-to-left" evidence="15">
        <dbReference type="Rhea" id="RHEA:17975"/>
    </physiologicalReaction>
</comment>
<dbReference type="GO" id="GO:0032263">
    <property type="term" value="P:GMP salvage"/>
    <property type="evidence" value="ECO:0007669"/>
    <property type="project" value="TreeGrafter"/>
</dbReference>
<gene>
    <name evidence="18" type="ORF">A6M21_13690</name>
</gene>
<comment type="catalytic activity">
    <reaction evidence="14">
        <text>GMP + diphosphate = guanine + 5-phospho-alpha-D-ribose 1-diphosphate</text>
        <dbReference type="Rhea" id="RHEA:25424"/>
        <dbReference type="ChEBI" id="CHEBI:16235"/>
        <dbReference type="ChEBI" id="CHEBI:33019"/>
        <dbReference type="ChEBI" id="CHEBI:58017"/>
        <dbReference type="ChEBI" id="CHEBI:58115"/>
        <dbReference type="EC" id="2.4.2.8"/>
    </reaction>
    <physiologicalReaction direction="right-to-left" evidence="14">
        <dbReference type="Rhea" id="RHEA:25426"/>
    </physiologicalReaction>
</comment>
<dbReference type="Proteomes" id="UP000078532">
    <property type="component" value="Unassembled WGS sequence"/>
</dbReference>
<evidence type="ECO:0000256" key="10">
    <source>
        <dbReference type="ARBA" id="ARBA00022723"/>
    </source>
</evidence>
<dbReference type="CDD" id="cd06223">
    <property type="entry name" value="PRTases_typeI"/>
    <property type="match status" value="1"/>
</dbReference>
<evidence type="ECO:0000256" key="6">
    <source>
        <dbReference type="ARBA" id="ARBA00008391"/>
    </source>
</evidence>
<comment type="function">
    <text evidence="2">Purine salvage pathway enzyme that catalyzes the transfer of the ribosyl-5-phosphate group from 5-phospho-alpha-D-ribose 1-diphosphate (PRPP) to the N9 position of the 6-oxopurines hypoxanthine and guanine to form the corresponding ribonucleotides IMP (inosine 5'-monophosphate) and GMP (guanosine 5'-monophosphate), with the release of PPi.</text>
</comment>
<dbReference type="GO" id="GO:0052657">
    <property type="term" value="F:guanine phosphoribosyltransferase activity"/>
    <property type="evidence" value="ECO:0007669"/>
    <property type="project" value="UniProtKB-ARBA"/>
</dbReference>
<evidence type="ECO:0000256" key="16">
    <source>
        <dbReference type="RuleBase" id="RU364099"/>
    </source>
</evidence>
<evidence type="ECO:0000256" key="11">
    <source>
        <dbReference type="ARBA" id="ARBA00022726"/>
    </source>
</evidence>
<evidence type="ECO:0000259" key="17">
    <source>
        <dbReference type="Pfam" id="PF00156"/>
    </source>
</evidence>
<dbReference type="OrthoDB" id="9802824at2"/>
<keyword evidence="10 16" id="KW-0479">Metal-binding</keyword>
<comment type="pathway">
    <text evidence="4 16">Purine metabolism; IMP biosynthesis via salvage pathway; IMP from hypoxanthine: step 1/1.</text>
</comment>
<dbReference type="AlphaFoldDB" id="A0A1B7LCD6"/>
<dbReference type="GO" id="GO:0046100">
    <property type="term" value="P:hypoxanthine metabolic process"/>
    <property type="evidence" value="ECO:0007669"/>
    <property type="project" value="TreeGrafter"/>
</dbReference>
<evidence type="ECO:0000313" key="19">
    <source>
        <dbReference type="Proteomes" id="UP000078532"/>
    </source>
</evidence>